<dbReference type="PANTHER" id="PTHR13887">
    <property type="entry name" value="GLUTATHIONE S-TRANSFERASE KAPPA"/>
    <property type="match status" value="1"/>
</dbReference>
<name>A0A2P8DTP3_9ACTN</name>
<sequence>MSPRPKQSGVLPLALGGVLLLILVAALYGATRDTGAADGTDPVPQSAGVGAETRELGESLARRTPGDPMALGDPGAPVVLIAYSDYRCPFCATWVRDTQPELVEDYVENGELRIEWREFPYLGAESRTLAIGARAAAEQDGFWDFHAAVYAAQRDVKDAGPDLPERMARIADKAGLDADRFTEDLADEELAADVDADFAEGQRIGVSGTPAFLVNGDPVMGAQPLGEFTAAIDRALAAAEG</sequence>
<dbReference type="PROSITE" id="PS51352">
    <property type="entry name" value="THIOREDOXIN_2"/>
    <property type="match status" value="1"/>
</dbReference>
<dbReference type="Gene3D" id="3.40.30.10">
    <property type="entry name" value="Glutaredoxin"/>
    <property type="match status" value="1"/>
</dbReference>
<evidence type="ECO:0000256" key="1">
    <source>
        <dbReference type="ARBA" id="ARBA00005791"/>
    </source>
</evidence>
<keyword evidence="4" id="KW-1015">Disulfide bond</keyword>
<keyword evidence="2" id="KW-0732">Signal</keyword>
<evidence type="ECO:0000256" key="6">
    <source>
        <dbReference type="SAM" id="MobiDB-lite"/>
    </source>
</evidence>
<evidence type="ECO:0000256" key="5">
    <source>
        <dbReference type="ARBA" id="ARBA00023284"/>
    </source>
</evidence>
<organism evidence="8 9">
    <name type="scientific">Murinocardiopsis flavida</name>
    <dbReference type="NCBI Taxonomy" id="645275"/>
    <lineage>
        <taxon>Bacteria</taxon>
        <taxon>Bacillati</taxon>
        <taxon>Actinomycetota</taxon>
        <taxon>Actinomycetes</taxon>
        <taxon>Streptosporangiales</taxon>
        <taxon>Nocardiopsidaceae</taxon>
        <taxon>Murinocardiopsis</taxon>
    </lineage>
</organism>
<keyword evidence="3" id="KW-0560">Oxidoreductase</keyword>
<reference evidence="8 9" key="1">
    <citation type="submission" date="2018-03" db="EMBL/GenBank/DDBJ databases">
        <title>Genomic Encyclopedia of Archaeal and Bacterial Type Strains, Phase II (KMG-II): from individual species to whole genera.</title>
        <authorList>
            <person name="Goeker M."/>
        </authorList>
    </citation>
    <scope>NUCLEOTIDE SEQUENCE [LARGE SCALE GENOMIC DNA]</scope>
    <source>
        <strain evidence="8 9">DSM 45312</strain>
    </source>
</reference>
<dbReference type="SUPFAM" id="SSF52833">
    <property type="entry name" value="Thioredoxin-like"/>
    <property type="match status" value="1"/>
</dbReference>
<evidence type="ECO:0000259" key="7">
    <source>
        <dbReference type="PROSITE" id="PS51352"/>
    </source>
</evidence>
<feature type="domain" description="Thioredoxin" evidence="7">
    <location>
        <begin position="37"/>
        <end position="237"/>
    </location>
</feature>
<dbReference type="Pfam" id="PF13462">
    <property type="entry name" value="Thioredoxin_4"/>
    <property type="match status" value="1"/>
</dbReference>
<accession>A0A2P8DTP3</accession>
<comment type="caution">
    <text evidence="8">The sequence shown here is derived from an EMBL/GenBank/DDBJ whole genome shotgun (WGS) entry which is preliminary data.</text>
</comment>
<keyword evidence="5" id="KW-0676">Redox-active center</keyword>
<gene>
    <name evidence="8" type="ORF">CLV63_10161</name>
</gene>
<dbReference type="GO" id="GO:0016853">
    <property type="term" value="F:isomerase activity"/>
    <property type="evidence" value="ECO:0007669"/>
    <property type="project" value="UniProtKB-KW"/>
</dbReference>
<dbReference type="PANTHER" id="PTHR13887:SF14">
    <property type="entry name" value="DISULFIDE BOND FORMATION PROTEIN D"/>
    <property type="match status" value="1"/>
</dbReference>
<proteinExistence type="inferred from homology"/>
<evidence type="ECO:0000313" key="8">
    <source>
        <dbReference type="EMBL" id="PSL00587.1"/>
    </source>
</evidence>
<evidence type="ECO:0000313" key="9">
    <source>
        <dbReference type="Proteomes" id="UP000240542"/>
    </source>
</evidence>
<dbReference type="EMBL" id="PYGA01000001">
    <property type="protein sequence ID" value="PSL00587.1"/>
    <property type="molecule type" value="Genomic_DNA"/>
</dbReference>
<dbReference type="AlphaFoldDB" id="A0A2P8DTP3"/>
<evidence type="ECO:0000256" key="3">
    <source>
        <dbReference type="ARBA" id="ARBA00023002"/>
    </source>
</evidence>
<evidence type="ECO:0000256" key="2">
    <source>
        <dbReference type="ARBA" id="ARBA00022729"/>
    </source>
</evidence>
<feature type="region of interest" description="Disordered" evidence="6">
    <location>
        <begin position="34"/>
        <end position="53"/>
    </location>
</feature>
<evidence type="ECO:0000256" key="4">
    <source>
        <dbReference type="ARBA" id="ARBA00023157"/>
    </source>
</evidence>
<keyword evidence="8" id="KW-0413">Isomerase</keyword>
<dbReference type="InterPro" id="IPR013766">
    <property type="entry name" value="Thioredoxin_domain"/>
</dbReference>
<dbReference type="InterPro" id="IPR036249">
    <property type="entry name" value="Thioredoxin-like_sf"/>
</dbReference>
<comment type="similarity">
    <text evidence="1">Belongs to the thioredoxin family. DsbA subfamily.</text>
</comment>
<dbReference type="RefSeq" id="WP_106580796.1">
    <property type="nucleotide sequence ID" value="NZ_PYGA01000001.1"/>
</dbReference>
<dbReference type="OrthoDB" id="117402at2"/>
<keyword evidence="9" id="KW-1185">Reference proteome</keyword>
<dbReference type="InterPro" id="IPR012336">
    <property type="entry name" value="Thioredoxin-like_fold"/>
</dbReference>
<dbReference type="GO" id="GO:0016491">
    <property type="term" value="F:oxidoreductase activity"/>
    <property type="evidence" value="ECO:0007669"/>
    <property type="project" value="UniProtKB-KW"/>
</dbReference>
<dbReference type="Proteomes" id="UP000240542">
    <property type="component" value="Unassembled WGS sequence"/>
</dbReference>
<protein>
    <submittedName>
        <fullName evidence="8">Protein-disulfide isomerase</fullName>
    </submittedName>
</protein>